<organism evidence="9 10">
    <name type="scientific">Echinicola pacifica</name>
    <dbReference type="NCBI Taxonomy" id="346377"/>
    <lineage>
        <taxon>Bacteria</taxon>
        <taxon>Pseudomonadati</taxon>
        <taxon>Bacteroidota</taxon>
        <taxon>Cytophagia</taxon>
        <taxon>Cytophagales</taxon>
        <taxon>Cyclobacteriaceae</taxon>
        <taxon>Echinicola</taxon>
    </lineage>
</organism>
<keyword evidence="3" id="KW-1003">Cell membrane</keyword>
<dbReference type="EMBL" id="BMWX01000005">
    <property type="protein sequence ID" value="GGZ35003.1"/>
    <property type="molecule type" value="Genomic_DNA"/>
</dbReference>
<evidence type="ECO:0000256" key="8">
    <source>
        <dbReference type="SAM" id="Phobius"/>
    </source>
</evidence>
<dbReference type="InterPro" id="IPR003445">
    <property type="entry name" value="Cat_transpt"/>
</dbReference>
<feature type="transmembrane region" description="Helical" evidence="8">
    <location>
        <begin position="96"/>
        <end position="116"/>
    </location>
</feature>
<dbReference type="AlphaFoldDB" id="A0A918UUY2"/>
<evidence type="ECO:0000256" key="4">
    <source>
        <dbReference type="ARBA" id="ARBA00022692"/>
    </source>
</evidence>
<evidence type="ECO:0000256" key="6">
    <source>
        <dbReference type="ARBA" id="ARBA00023065"/>
    </source>
</evidence>
<dbReference type="Proteomes" id="UP000619457">
    <property type="component" value="Unassembled WGS sequence"/>
</dbReference>
<protein>
    <submittedName>
        <fullName evidence="9">Potassium transporter</fullName>
    </submittedName>
</protein>
<accession>A0A918UUY2</accession>
<feature type="transmembrane region" description="Helical" evidence="8">
    <location>
        <begin position="304"/>
        <end position="324"/>
    </location>
</feature>
<feature type="transmembrane region" description="Helical" evidence="8">
    <location>
        <begin position="534"/>
        <end position="553"/>
    </location>
</feature>
<dbReference type="GO" id="GO:0030001">
    <property type="term" value="P:metal ion transport"/>
    <property type="evidence" value="ECO:0007669"/>
    <property type="project" value="UniProtKB-ARBA"/>
</dbReference>
<comment type="caution">
    <text evidence="9">The sequence shown here is derived from an EMBL/GenBank/DDBJ whole genome shotgun (WGS) entry which is preliminary data.</text>
</comment>
<evidence type="ECO:0000313" key="9">
    <source>
        <dbReference type="EMBL" id="GGZ35003.1"/>
    </source>
</evidence>
<reference evidence="9" key="1">
    <citation type="journal article" date="2014" name="Int. J. Syst. Evol. Microbiol.">
        <title>Complete genome sequence of Corynebacterium casei LMG S-19264T (=DSM 44701T), isolated from a smear-ripened cheese.</title>
        <authorList>
            <consortium name="US DOE Joint Genome Institute (JGI-PGF)"/>
            <person name="Walter F."/>
            <person name="Albersmeier A."/>
            <person name="Kalinowski J."/>
            <person name="Ruckert C."/>
        </authorList>
    </citation>
    <scope>NUCLEOTIDE SEQUENCE</scope>
    <source>
        <strain evidence="9">KCTC 12368</strain>
    </source>
</reference>
<feature type="transmembrane region" description="Helical" evidence="8">
    <location>
        <begin position="503"/>
        <end position="522"/>
    </location>
</feature>
<feature type="transmembrane region" description="Helical" evidence="8">
    <location>
        <begin position="436"/>
        <end position="455"/>
    </location>
</feature>
<keyword evidence="10" id="KW-1185">Reference proteome</keyword>
<feature type="transmembrane region" description="Helical" evidence="8">
    <location>
        <begin position="147"/>
        <end position="170"/>
    </location>
</feature>
<evidence type="ECO:0000256" key="2">
    <source>
        <dbReference type="ARBA" id="ARBA00022448"/>
    </source>
</evidence>
<feature type="transmembrane region" description="Helical" evidence="8">
    <location>
        <begin position="357"/>
        <end position="376"/>
    </location>
</feature>
<comment type="subcellular location">
    <subcellularLocation>
        <location evidence="1">Cell membrane</location>
        <topology evidence="1">Multi-pass membrane protein</topology>
    </subcellularLocation>
</comment>
<keyword evidence="6" id="KW-0406">Ion transport</keyword>
<dbReference type="PANTHER" id="PTHR32024:SF1">
    <property type="entry name" value="KTR SYSTEM POTASSIUM UPTAKE PROTEIN B"/>
    <property type="match status" value="1"/>
</dbReference>
<reference evidence="9" key="2">
    <citation type="submission" date="2020-09" db="EMBL/GenBank/DDBJ databases">
        <authorList>
            <person name="Sun Q."/>
            <person name="Kim S."/>
        </authorList>
    </citation>
    <scope>NUCLEOTIDE SEQUENCE</scope>
    <source>
        <strain evidence="9">KCTC 12368</strain>
    </source>
</reference>
<name>A0A918UUY2_9BACT</name>
<dbReference type="GO" id="GO:0008324">
    <property type="term" value="F:monoatomic cation transmembrane transporter activity"/>
    <property type="evidence" value="ECO:0007669"/>
    <property type="project" value="InterPro"/>
</dbReference>
<gene>
    <name evidence="9" type="ORF">GCM10007049_30510</name>
</gene>
<evidence type="ECO:0000256" key="5">
    <source>
        <dbReference type="ARBA" id="ARBA00022989"/>
    </source>
</evidence>
<feature type="transmembrane region" description="Helical" evidence="8">
    <location>
        <begin position="25"/>
        <end position="44"/>
    </location>
</feature>
<dbReference type="GO" id="GO:0005886">
    <property type="term" value="C:plasma membrane"/>
    <property type="evidence" value="ECO:0007669"/>
    <property type="project" value="UniProtKB-SubCell"/>
</dbReference>
<feature type="transmembrane region" description="Helical" evidence="8">
    <location>
        <begin position="56"/>
        <end position="76"/>
    </location>
</feature>
<feature type="transmembrane region" description="Helical" evidence="8">
    <location>
        <begin position="411"/>
        <end position="430"/>
    </location>
</feature>
<dbReference type="PANTHER" id="PTHR32024">
    <property type="entry name" value="TRK SYSTEM POTASSIUM UPTAKE PROTEIN TRKG-RELATED"/>
    <property type="match status" value="1"/>
</dbReference>
<evidence type="ECO:0000256" key="3">
    <source>
        <dbReference type="ARBA" id="ARBA00022475"/>
    </source>
</evidence>
<keyword evidence="7 8" id="KW-0472">Membrane</keyword>
<keyword evidence="5 8" id="KW-1133">Transmembrane helix</keyword>
<evidence type="ECO:0000256" key="7">
    <source>
        <dbReference type="ARBA" id="ARBA00023136"/>
    </source>
</evidence>
<feature type="transmembrane region" description="Helical" evidence="8">
    <location>
        <begin position="123"/>
        <end position="141"/>
    </location>
</feature>
<feature type="transmembrane region" description="Helical" evidence="8">
    <location>
        <begin position="237"/>
        <end position="256"/>
    </location>
</feature>
<dbReference type="Pfam" id="PF02386">
    <property type="entry name" value="TrkH"/>
    <property type="match status" value="1"/>
</dbReference>
<keyword evidence="2" id="KW-0813">Transport</keyword>
<keyword evidence="4 8" id="KW-0812">Transmembrane</keyword>
<feature type="transmembrane region" description="Helical" evidence="8">
    <location>
        <begin position="476"/>
        <end position="497"/>
    </location>
</feature>
<sequence length="572" mass="63588">MVGFAFLIYEEGFDKPLFSPADSTVVLKVLLSLILAGYLALYFMRKWGNIFNKRRIAELVAILLICMVLLFVFSSYKVPGLQAFTQLTTDRFLVDLLIAAVFLIELSKISLGINSLQLNPPIIFVLSFLVLILLGTFLLMLPNATNGPIHMVDALFTATSAVCVTGLIVLDTANDFTLFGQLIIMLLFQLGGLGMMTFTSFFGFFFRGKFSIHNQLFLRDFINEDNFDQIFNTLVKVIIFTFMVEGLGAVFIYMSLDRSMFQGWGEMLFFSAFHSISAFCNAGFSILGNGLYEEGFRTNYNMHLVLAFGIILGGIGFPVVLSYYKYLKHFAKGMFQKVFYRKSYRHLPRVVNVGTRLILLTTGILLLLGFVSFWILESDYTLADKSGYGKWVTAFFGAVTPRTAGFNTVDMAALSVPTVLVYLLLMWIGASPGSTGGGLKTTTFAVAILSAFSIARGKDRVEFFRREIASSTLRKAFAVTFLSIMVIGTSVFFITLFNRDLPLLSVVFEAVSAFSTVGLSLGITSSLSFGSKMVLILTMFVGRVGILTLLIGLSREVKNLSYRYPEENVFIT</sequence>
<proteinExistence type="predicted"/>
<evidence type="ECO:0000256" key="1">
    <source>
        <dbReference type="ARBA" id="ARBA00004651"/>
    </source>
</evidence>
<feature type="transmembrane region" description="Helical" evidence="8">
    <location>
        <begin position="182"/>
        <end position="206"/>
    </location>
</feature>
<evidence type="ECO:0000313" key="10">
    <source>
        <dbReference type="Proteomes" id="UP000619457"/>
    </source>
</evidence>
<feature type="transmembrane region" description="Helical" evidence="8">
    <location>
        <begin position="268"/>
        <end position="292"/>
    </location>
</feature>